<proteinExistence type="inferred from homology"/>
<dbReference type="SUPFAM" id="SSF47802">
    <property type="entry name" value="DNA polymerase beta, N-terminal domain-like"/>
    <property type="match status" value="1"/>
</dbReference>
<evidence type="ECO:0000256" key="9">
    <source>
        <dbReference type="ARBA" id="ARBA00022842"/>
    </source>
</evidence>
<evidence type="ECO:0000256" key="3">
    <source>
        <dbReference type="ARBA" id="ARBA00010015"/>
    </source>
</evidence>
<evidence type="ECO:0000256" key="13">
    <source>
        <dbReference type="RuleBase" id="RU369042"/>
    </source>
</evidence>
<dbReference type="EMBL" id="CAWYQH010000013">
    <property type="protein sequence ID" value="CAK8674479.1"/>
    <property type="molecule type" value="Genomic_DNA"/>
</dbReference>
<comment type="subcellular location">
    <subcellularLocation>
        <location evidence="2 13">Nucleus</location>
    </subcellularLocation>
</comment>
<evidence type="ECO:0000256" key="10">
    <source>
        <dbReference type="ARBA" id="ARBA00023172"/>
    </source>
</evidence>
<dbReference type="Gene3D" id="1.10.150.110">
    <property type="entry name" value="DNA polymerase beta, N-terminal domain-like"/>
    <property type="match status" value="1"/>
</dbReference>
<evidence type="ECO:0000256" key="4">
    <source>
        <dbReference type="ARBA" id="ARBA00022722"/>
    </source>
</evidence>
<comment type="caution">
    <text evidence="16">The sequence shown here is derived from an EMBL/GenBank/DDBJ whole genome shotgun (WGS) entry which is preliminary data.</text>
</comment>
<organism evidence="16 17">
    <name type="scientific">Clavelina lepadiformis</name>
    <name type="common">Light-bulb sea squirt</name>
    <name type="synonym">Ascidia lepadiformis</name>
    <dbReference type="NCBI Taxonomy" id="159417"/>
    <lineage>
        <taxon>Eukaryota</taxon>
        <taxon>Metazoa</taxon>
        <taxon>Chordata</taxon>
        <taxon>Tunicata</taxon>
        <taxon>Ascidiacea</taxon>
        <taxon>Aplousobranchia</taxon>
        <taxon>Clavelinidae</taxon>
        <taxon>Clavelina</taxon>
    </lineage>
</organism>
<keyword evidence="7 13" id="KW-0227">DNA damage</keyword>
<dbReference type="InterPro" id="IPR047417">
    <property type="entry name" value="WHD_MUS81"/>
</dbReference>
<dbReference type="InterPro" id="IPR011335">
    <property type="entry name" value="Restrct_endonuc-II-like"/>
</dbReference>
<keyword evidence="5 13" id="KW-0479">Metal-binding</keyword>
<dbReference type="PANTHER" id="PTHR13451:SF0">
    <property type="entry name" value="CROSSOVER JUNCTION ENDONUCLEASE MUS81"/>
    <property type="match status" value="1"/>
</dbReference>
<dbReference type="InterPro" id="IPR027421">
    <property type="entry name" value="DNA_pol_lamdba_lyase_dom_sf"/>
</dbReference>
<evidence type="ECO:0000256" key="1">
    <source>
        <dbReference type="ARBA" id="ARBA00001946"/>
    </source>
</evidence>
<evidence type="ECO:0000256" key="5">
    <source>
        <dbReference type="ARBA" id="ARBA00022723"/>
    </source>
</evidence>
<dbReference type="Pfam" id="PF21292">
    <property type="entry name" value="EME1-MUS81_C"/>
    <property type="match status" value="1"/>
</dbReference>
<evidence type="ECO:0000313" key="17">
    <source>
        <dbReference type="Proteomes" id="UP001642483"/>
    </source>
</evidence>
<comment type="similarity">
    <text evidence="3 13">Belongs to the XPF family.</text>
</comment>
<dbReference type="EC" id="3.1.22.-" evidence="13"/>
<dbReference type="Pfam" id="PF21136">
    <property type="entry name" value="WHD_MUS81"/>
    <property type="match status" value="1"/>
</dbReference>
<reference evidence="16 17" key="1">
    <citation type="submission" date="2024-02" db="EMBL/GenBank/DDBJ databases">
        <authorList>
            <person name="Daric V."/>
            <person name="Darras S."/>
        </authorList>
    </citation>
    <scope>NUCLEOTIDE SEQUENCE [LARGE SCALE GENOMIC DNA]</scope>
</reference>
<dbReference type="Gene3D" id="1.10.10.10">
    <property type="entry name" value="Winged helix-like DNA-binding domain superfamily/Winged helix DNA-binding domain"/>
    <property type="match status" value="1"/>
</dbReference>
<dbReference type="InterPro" id="IPR047416">
    <property type="entry name" value="XPF_nuclease_Mus81"/>
</dbReference>
<evidence type="ECO:0000256" key="2">
    <source>
        <dbReference type="ARBA" id="ARBA00004123"/>
    </source>
</evidence>
<name>A0ABP0F7S3_CLALP</name>
<keyword evidence="11 13" id="KW-0234">DNA repair</keyword>
<evidence type="ECO:0000256" key="8">
    <source>
        <dbReference type="ARBA" id="ARBA00022801"/>
    </source>
</evidence>
<dbReference type="Proteomes" id="UP001642483">
    <property type="component" value="Unassembled WGS sequence"/>
</dbReference>
<evidence type="ECO:0000256" key="14">
    <source>
        <dbReference type="SAM" id="MobiDB-lite"/>
    </source>
</evidence>
<dbReference type="SMART" id="SM00891">
    <property type="entry name" value="ERCC4"/>
    <property type="match status" value="2"/>
</dbReference>
<dbReference type="Pfam" id="PF14716">
    <property type="entry name" value="HHH_8"/>
    <property type="match status" value="1"/>
</dbReference>
<keyword evidence="6 13" id="KW-0255">Endonuclease</keyword>
<evidence type="ECO:0000256" key="12">
    <source>
        <dbReference type="ARBA" id="ARBA00023242"/>
    </source>
</evidence>
<dbReference type="PANTHER" id="PTHR13451">
    <property type="entry name" value="CLASS II CROSSOVER JUNCTION ENDONUCLEASE MUS81"/>
    <property type="match status" value="1"/>
</dbReference>
<keyword evidence="9 13" id="KW-0460">Magnesium</keyword>
<dbReference type="InterPro" id="IPR036388">
    <property type="entry name" value="WH-like_DNA-bd_sf"/>
</dbReference>
<dbReference type="SUPFAM" id="SSF52980">
    <property type="entry name" value="Restriction endonuclease-like"/>
    <property type="match status" value="1"/>
</dbReference>
<feature type="region of interest" description="Disordered" evidence="14">
    <location>
        <begin position="115"/>
        <end position="137"/>
    </location>
</feature>
<evidence type="ECO:0000256" key="6">
    <source>
        <dbReference type="ARBA" id="ARBA00022759"/>
    </source>
</evidence>
<dbReference type="Pfam" id="PF02732">
    <property type="entry name" value="ERCC4"/>
    <property type="match status" value="1"/>
</dbReference>
<dbReference type="Gene3D" id="3.40.50.10130">
    <property type="match status" value="1"/>
</dbReference>
<feature type="domain" description="ERCC4" evidence="15">
    <location>
        <begin position="379"/>
        <end position="482"/>
    </location>
</feature>
<gene>
    <name evidence="16" type="ORF">CVLEPA_LOCUS4175</name>
</gene>
<accession>A0ABP0F7S3</accession>
<dbReference type="InterPro" id="IPR010996">
    <property type="entry name" value="HHH_MUS81"/>
</dbReference>
<feature type="domain" description="ERCC4" evidence="15">
    <location>
        <begin position="501"/>
        <end position="619"/>
    </location>
</feature>
<dbReference type="CDD" id="cd21036">
    <property type="entry name" value="WH_MUS81"/>
    <property type="match status" value="1"/>
</dbReference>
<evidence type="ECO:0000256" key="11">
    <source>
        <dbReference type="ARBA" id="ARBA00023204"/>
    </source>
</evidence>
<evidence type="ECO:0000259" key="15">
    <source>
        <dbReference type="SMART" id="SM00891"/>
    </source>
</evidence>
<keyword evidence="17" id="KW-1185">Reference proteome</keyword>
<dbReference type="InterPro" id="IPR042530">
    <property type="entry name" value="EME1/EME2_C"/>
</dbReference>
<dbReference type="CDD" id="cd20074">
    <property type="entry name" value="XPF_nuclease_Mus81"/>
    <property type="match status" value="1"/>
</dbReference>
<keyword evidence="4 13" id="KW-0540">Nuclease</keyword>
<evidence type="ECO:0000313" key="16">
    <source>
        <dbReference type="EMBL" id="CAK8674479.1"/>
    </source>
</evidence>
<dbReference type="Gene3D" id="1.10.150.670">
    <property type="entry name" value="Crossover junction endonuclease EME1, DNA-binding domain"/>
    <property type="match status" value="1"/>
</dbReference>
<protein>
    <recommendedName>
        <fullName evidence="13">Crossover junction endonuclease MUS81</fullName>
        <ecNumber evidence="13">3.1.22.-</ecNumber>
    </recommendedName>
</protein>
<keyword evidence="8 13" id="KW-0378">Hydrolase</keyword>
<dbReference type="InterPro" id="IPR033309">
    <property type="entry name" value="Mus81"/>
</dbReference>
<comment type="function">
    <text evidence="13">Interacts with EME1 to form a DNA structure-specific endonuclease with substrate preference for branched DNA structures with a 5'-end at the branch nick. Typical substrates include 3'-flap structures, D-loops, replication forks and nicked Holliday junctions. May be required in mitosis for the processing of stalled or collapsed replication fork intermediates. May be required in meiosis for the repair of meiosis-specific double strand breaks subsequent to single-end invasion (SEI).</text>
</comment>
<evidence type="ECO:0000256" key="7">
    <source>
        <dbReference type="ARBA" id="ARBA00022763"/>
    </source>
</evidence>
<sequence>MDKVTFGRKRKLDDCPNRLFLSYLQVWREEAKQKESKAYHTYNKAFKTLSKYPLPLQNGKEAMILENFGNKICSMLDAKLEKESQAKGLSPREYLEKSRDVSKNWWKTLGEFGKENKTKKSKPTKTKPATNRKPRTYIPAKNSGGYAILITLYKNNQLPNSNGYMKKAELQREAQPFSTKSFTVPDPGSQYTAWCSMSTLISKGLVKKYSNSPKYEITEAGEVLAEKLEFAKRQDSSFPTLTRINPSSSSVETGNLSQKKWMELSDSDEVDYDFPAAATNVVDLTLSSSDDDNEKLPNLSSKQNTTSGLVKLSAKSTQSKFSESVDLIKNASVPRLTSDGGLQCSSLDLNVIFASHSDSRSVTGDKIEFQLKPSQFEILLCVDSRELCGDSRKKEMKRELVKQNVPMVERVLQVGDFVWIAREKQLSSVHQTAKEVVLDYVVERKCMSDLAQSIRDGRFHEQKIRLKQCGVSNIIYLAEGRNEIQHQSLPEKTLRQALLNTEITDSIFVKYTQNIAASALYLSKMTTQLNRMYKDKTLKACDMQSVTNADSQNSSNYSKSECRLLTFGDFNDENMKCKGLNISQMFVRQLMQIHGMSCDKAQAITSVYPTPQLLLKAYECCPVHKSKVEMLSKIKTGLLQRNLGISLSRCVYHLFNT</sequence>
<feature type="compositionally biased region" description="Basic residues" evidence="14">
    <location>
        <begin position="119"/>
        <end position="135"/>
    </location>
</feature>
<comment type="cofactor">
    <cofactor evidence="1 13">
        <name>Mg(2+)</name>
        <dbReference type="ChEBI" id="CHEBI:18420"/>
    </cofactor>
</comment>
<comment type="subunit">
    <text evidence="13">Interacts with EME1.</text>
</comment>
<keyword evidence="12 13" id="KW-0539">Nucleus</keyword>
<dbReference type="InterPro" id="IPR006166">
    <property type="entry name" value="ERCC4_domain"/>
</dbReference>
<keyword evidence="10 13" id="KW-0233">DNA recombination</keyword>